<dbReference type="Proteomes" id="UP000219042">
    <property type="component" value="Unassembled WGS sequence"/>
</dbReference>
<evidence type="ECO:0000313" key="2">
    <source>
        <dbReference type="Proteomes" id="UP000219042"/>
    </source>
</evidence>
<dbReference type="Pfam" id="PF05275">
    <property type="entry name" value="CopB"/>
    <property type="match status" value="1"/>
</dbReference>
<dbReference type="AlphaFoldDB" id="A0A240EA88"/>
<proteinExistence type="predicted"/>
<organism evidence="1 2">
    <name type="scientific">Acinetobacter puyangensis</name>
    <dbReference type="NCBI Taxonomy" id="1096779"/>
    <lineage>
        <taxon>Bacteria</taxon>
        <taxon>Pseudomonadati</taxon>
        <taxon>Pseudomonadota</taxon>
        <taxon>Gammaproteobacteria</taxon>
        <taxon>Moraxellales</taxon>
        <taxon>Moraxellaceae</taxon>
        <taxon>Acinetobacter</taxon>
    </lineage>
</organism>
<sequence>MHIIKFAMTARLNLISIGLLTILSSSLIYASETDMSSIQLHKHSNVIANDGQNMHQHGNEIYQLIELDNKWLVDDDRQGQLKSALKYWIGTDENKLYLKSHVNRAESASADYDVSLLYSRLLSEFWDIQTGIKHVKDRNLDRSTNAAIIGVHGLAPYFFETDAYVEIASNDRISLILESSRDILLTQKLITQPFIDATVSIQDNSPYARRSGLTELNVGLQTRYELSKQVMPYIEFSYRYDKGLKSEQPSDKDTGLYGVGILFKF</sequence>
<dbReference type="GO" id="GO:0006878">
    <property type="term" value="P:intracellular copper ion homeostasis"/>
    <property type="evidence" value="ECO:0007669"/>
    <property type="project" value="InterPro"/>
</dbReference>
<dbReference type="RefSeq" id="WP_097079250.1">
    <property type="nucleotide sequence ID" value="NZ_BAABHT010000005.1"/>
</dbReference>
<dbReference type="GO" id="GO:0005507">
    <property type="term" value="F:copper ion binding"/>
    <property type="evidence" value="ECO:0007669"/>
    <property type="project" value="InterPro"/>
</dbReference>
<reference evidence="2" key="1">
    <citation type="submission" date="2016-09" db="EMBL/GenBank/DDBJ databases">
        <authorList>
            <person name="Varghese N."/>
            <person name="Submissions S."/>
        </authorList>
    </citation>
    <scope>NUCLEOTIDE SEQUENCE [LARGE SCALE GENOMIC DNA]</scope>
    <source>
        <strain evidence="2">ANC 4466</strain>
    </source>
</reference>
<gene>
    <name evidence="1" type="ORF">SAMN05421731_10519</name>
</gene>
<dbReference type="EMBL" id="OANT01000005">
    <property type="protein sequence ID" value="SNX45466.1"/>
    <property type="molecule type" value="Genomic_DNA"/>
</dbReference>
<protein>
    <submittedName>
        <fullName evidence="1">Copper resistance protein B</fullName>
    </submittedName>
</protein>
<name>A0A240EA88_9GAMM</name>
<dbReference type="GO" id="GO:0009279">
    <property type="term" value="C:cell outer membrane"/>
    <property type="evidence" value="ECO:0007669"/>
    <property type="project" value="InterPro"/>
</dbReference>
<dbReference type="InterPro" id="IPR007939">
    <property type="entry name" value="Cu-R_B_prcur"/>
</dbReference>
<dbReference type="OrthoDB" id="9778934at2"/>
<accession>A0A240EA88</accession>
<keyword evidence="2" id="KW-1185">Reference proteome</keyword>
<evidence type="ECO:0000313" key="1">
    <source>
        <dbReference type="EMBL" id="SNX45466.1"/>
    </source>
</evidence>